<evidence type="ECO:0000259" key="3">
    <source>
        <dbReference type="PROSITE" id="PS51462"/>
    </source>
</evidence>
<evidence type="ECO:0000256" key="2">
    <source>
        <dbReference type="ARBA" id="ARBA00022801"/>
    </source>
</evidence>
<reference evidence="4 5" key="1">
    <citation type="submission" date="2017-12" db="EMBL/GenBank/DDBJ databases">
        <title>Sequencing the genomes of 1000 Actinobacteria strains.</title>
        <authorList>
            <person name="Klenk H.-P."/>
        </authorList>
    </citation>
    <scope>NUCLEOTIDE SEQUENCE [LARGE SCALE GENOMIC DNA]</scope>
    <source>
        <strain evidence="4 5">DSM 45165</strain>
    </source>
</reference>
<dbReference type="PANTHER" id="PTHR43046:SF14">
    <property type="entry name" value="MUTT_NUDIX FAMILY PROTEIN"/>
    <property type="match status" value="1"/>
</dbReference>
<dbReference type="AlphaFoldDB" id="A0A2N3WV70"/>
<dbReference type="PROSITE" id="PS51462">
    <property type="entry name" value="NUDIX"/>
    <property type="match status" value="1"/>
</dbReference>
<protein>
    <submittedName>
        <fullName evidence="4">ADP-ribose pyrophosphatase YjhB (NUDIX family)</fullName>
    </submittedName>
</protein>
<dbReference type="Gene3D" id="3.90.79.10">
    <property type="entry name" value="Nucleoside Triphosphate Pyrophosphohydrolase"/>
    <property type="match status" value="1"/>
</dbReference>
<organism evidence="4 5">
    <name type="scientific">Amycolatopsis echigonensis</name>
    <dbReference type="NCBI Taxonomy" id="2576905"/>
    <lineage>
        <taxon>Bacteria</taxon>
        <taxon>Bacillati</taxon>
        <taxon>Actinomycetota</taxon>
        <taxon>Actinomycetes</taxon>
        <taxon>Pseudonocardiales</taxon>
        <taxon>Pseudonocardiaceae</taxon>
        <taxon>Amycolatopsis</taxon>
    </lineage>
</organism>
<feature type="domain" description="Nudix hydrolase" evidence="3">
    <location>
        <begin position="48"/>
        <end position="176"/>
    </location>
</feature>
<dbReference type="InterPro" id="IPR020084">
    <property type="entry name" value="NUDIX_hydrolase_CS"/>
</dbReference>
<dbReference type="InterPro" id="IPR015797">
    <property type="entry name" value="NUDIX_hydrolase-like_dom_sf"/>
</dbReference>
<keyword evidence="5" id="KW-1185">Reference proteome</keyword>
<keyword evidence="2" id="KW-0378">Hydrolase</keyword>
<dbReference type="PANTHER" id="PTHR43046">
    <property type="entry name" value="GDP-MANNOSE MANNOSYL HYDROLASE"/>
    <property type="match status" value="1"/>
</dbReference>
<comment type="cofactor">
    <cofactor evidence="1">
        <name>Mg(2+)</name>
        <dbReference type="ChEBI" id="CHEBI:18420"/>
    </cofactor>
</comment>
<dbReference type="PROSITE" id="PS00893">
    <property type="entry name" value="NUDIX_BOX"/>
    <property type="match status" value="1"/>
</dbReference>
<comment type="caution">
    <text evidence="4">The sequence shown here is derived from an EMBL/GenBank/DDBJ whole genome shotgun (WGS) entry which is preliminary data.</text>
</comment>
<dbReference type="OrthoDB" id="177518at2"/>
<evidence type="ECO:0000256" key="1">
    <source>
        <dbReference type="ARBA" id="ARBA00001946"/>
    </source>
</evidence>
<dbReference type="Pfam" id="PF00293">
    <property type="entry name" value="NUDIX"/>
    <property type="match status" value="1"/>
</dbReference>
<evidence type="ECO:0000313" key="4">
    <source>
        <dbReference type="EMBL" id="PKV97767.1"/>
    </source>
</evidence>
<dbReference type="CDD" id="cd03424">
    <property type="entry name" value="NUDIX_ADPRase_Nudt5_UGPPase_Nudt14"/>
    <property type="match status" value="1"/>
</dbReference>
<accession>A0A2N3WV70</accession>
<evidence type="ECO:0000313" key="5">
    <source>
        <dbReference type="Proteomes" id="UP000233750"/>
    </source>
</evidence>
<dbReference type="InterPro" id="IPR000086">
    <property type="entry name" value="NUDIX_hydrolase_dom"/>
</dbReference>
<dbReference type="RefSeq" id="WP_101440440.1">
    <property type="nucleotide sequence ID" value="NZ_PJMY01000003.1"/>
</dbReference>
<gene>
    <name evidence="4" type="ORF">ATK30_8767</name>
</gene>
<dbReference type="GO" id="GO:0016787">
    <property type="term" value="F:hydrolase activity"/>
    <property type="evidence" value="ECO:0007669"/>
    <property type="project" value="UniProtKB-KW"/>
</dbReference>
<dbReference type="SUPFAM" id="SSF55811">
    <property type="entry name" value="Nudix"/>
    <property type="match status" value="1"/>
</dbReference>
<dbReference type="EMBL" id="PJMY01000003">
    <property type="protein sequence ID" value="PKV97767.1"/>
    <property type="molecule type" value="Genomic_DNA"/>
</dbReference>
<sequence length="188" mass="21118">MDPDGPVEATKWTIHGERVVDDTRRLRLSVASVELPDGVTFEQYVMRMPKAAMMVVLDNPGTSVLMMWRHRWIFDRWVWELPGGYVDPDEDPAITAAREVEEETGWRPRTSEPLASLQPNVGIADNENLLFLSRGAEYVGGDIDINEAERVAWVPLSSVRERIRKGEILGASSLVGLLHVIAFPPDAR</sequence>
<name>A0A2N3WV70_9PSEU</name>
<dbReference type="Proteomes" id="UP000233750">
    <property type="component" value="Unassembled WGS sequence"/>
</dbReference>
<proteinExistence type="predicted"/>